<sequence length="256" mass="28627">MIEILPEHSAEFVRQLGPEPDELLIEMDEYAADHDAEKFSGEESFPHVGPEVGGWLQWLAGLVEARRVFEFGSGFGYSAYWFARALPHDGEIVLTDLDETELQQAQAFLDRGGVGERARYEPGNALETIERYDGPFDVVLLDHRNDQYPEAFEAVREKVAPGGLLVADNVMTAVIVEFEQLARAFDGGEPPTRANDHTKGIYDYLTAVQEAPEFETGILPVGGGIAVSYRRRTDGRNRHATEQTGRRTNRQTERSD</sequence>
<keyword evidence="3" id="KW-0949">S-adenosyl-L-methionine</keyword>
<feature type="compositionally biased region" description="Basic and acidic residues" evidence="4">
    <location>
        <begin position="231"/>
        <end position="256"/>
    </location>
</feature>
<evidence type="ECO:0000313" key="6">
    <source>
        <dbReference type="Proteomes" id="UP000263012"/>
    </source>
</evidence>
<protein>
    <submittedName>
        <fullName evidence="5">O-methyltransferase family 3</fullName>
    </submittedName>
</protein>
<dbReference type="Gene3D" id="3.40.50.150">
    <property type="entry name" value="Vaccinia Virus protein VP39"/>
    <property type="match status" value="1"/>
</dbReference>
<accession>A0A343THJ8</accession>
<dbReference type="AlphaFoldDB" id="A0A343THJ8"/>
<proteinExistence type="predicted"/>
<evidence type="ECO:0000256" key="3">
    <source>
        <dbReference type="ARBA" id="ARBA00022691"/>
    </source>
</evidence>
<evidence type="ECO:0000256" key="1">
    <source>
        <dbReference type="ARBA" id="ARBA00022603"/>
    </source>
</evidence>
<organism evidence="5 6">
    <name type="scientific">Halalkaliarchaeum desulfuricum</name>
    <dbReference type="NCBI Taxonomy" id="2055893"/>
    <lineage>
        <taxon>Archaea</taxon>
        <taxon>Methanobacteriati</taxon>
        <taxon>Methanobacteriota</taxon>
        <taxon>Stenosarchaea group</taxon>
        <taxon>Halobacteria</taxon>
        <taxon>Halobacteriales</taxon>
        <taxon>Haloferacaceae</taxon>
        <taxon>Halalkaliarchaeum</taxon>
    </lineage>
</organism>
<feature type="region of interest" description="Disordered" evidence="4">
    <location>
        <begin position="230"/>
        <end position="256"/>
    </location>
</feature>
<dbReference type="InterPro" id="IPR029063">
    <property type="entry name" value="SAM-dependent_MTases_sf"/>
</dbReference>
<dbReference type="Pfam" id="PF01596">
    <property type="entry name" value="Methyltransf_3"/>
    <property type="match status" value="1"/>
</dbReference>
<keyword evidence="6" id="KW-1185">Reference proteome</keyword>
<evidence type="ECO:0000256" key="4">
    <source>
        <dbReference type="SAM" id="MobiDB-lite"/>
    </source>
</evidence>
<dbReference type="RefSeq" id="WP_119815723.1">
    <property type="nucleotide sequence ID" value="NZ_CP025066.1"/>
</dbReference>
<gene>
    <name evidence="5" type="ORF">AArcSl_0932</name>
</gene>
<dbReference type="GeneID" id="37877278"/>
<name>A0A343THJ8_9EURY</name>
<dbReference type="SUPFAM" id="SSF53335">
    <property type="entry name" value="S-adenosyl-L-methionine-dependent methyltransferases"/>
    <property type="match status" value="1"/>
</dbReference>
<dbReference type="InterPro" id="IPR002935">
    <property type="entry name" value="SAM_O-MeTrfase"/>
</dbReference>
<keyword evidence="2 5" id="KW-0808">Transferase</keyword>
<reference evidence="6" key="1">
    <citation type="submission" date="2017-11" db="EMBL/GenBank/DDBJ databases">
        <title>Phenotypic and genomic properties of facultatively anaerobic sulfur-reducing natronoarchaea from hypersaline soda lakes.</title>
        <authorList>
            <person name="Sorokin D.Y."/>
            <person name="Kublanov I.V."/>
            <person name="Roman P."/>
            <person name="Sinninghe Damste J.S."/>
            <person name="Golyshin P.N."/>
            <person name="Rojo D."/>
            <person name="Ciordia S."/>
            <person name="Mena M.D.C."/>
            <person name="Ferrer M."/>
            <person name="Messina E."/>
            <person name="Smedile F."/>
            <person name="La Spada G."/>
            <person name="La Cono V."/>
            <person name="Yakimov M.M."/>
        </authorList>
    </citation>
    <scope>NUCLEOTIDE SEQUENCE [LARGE SCALE GENOMIC DNA]</scope>
    <source>
        <strain evidence="6">AArc-Sl</strain>
    </source>
</reference>
<evidence type="ECO:0000313" key="5">
    <source>
        <dbReference type="EMBL" id="AUX08570.1"/>
    </source>
</evidence>
<evidence type="ECO:0000256" key="2">
    <source>
        <dbReference type="ARBA" id="ARBA00022679"/>
    </source>
</evidence>
<dbReference type="OrthoDB" id="21414at2157"/>
<dbReference type="GO" id="GO:0008171">
    <property type="term" value="F:O-methyltransferase activity"/>
    <property type="evidence" value="ECO:0007669"/>
    <property type="project" value="InterPro"/>
</dbReference>
<keyword evidence="1 5" id="KW-0489">Methyltransferase</keyword>
<dbReference type="PANTHER" id="PTHR43167:SF1">
    <property type="entry name" value="PUTATIVE (AFU_ORTHOLOGUE AFUA_6G01830)-RELATED"/>
    <property type="match status" value="1"/>
</dbReference>
<dbReference type="Proteomes" id="UP000263012">
    <property type="component" value="Chromosome"/>
</dbReference>
<dbReference type="KEGG" id="hdf:AArcSl_0932"/>
<dbReference type="EMBL" id="CP025066">
    <property type="protein sequence ID" value="AUX08570.1"/>
    <property type="molecule type" value="Genomic_DNA"/>
</dbReference>
<dbReference type="GO" id="GO:0032259">
    <property type="term" value="P:methylation"/>
    <property type="evidence" value="ECO:0007669"/>
    <property type="project" value="UniProtKB-KW"/>
</dbReference>
<dbReference type="CDD" id="cd02440">
    <property type="entry name" value="AdoMet_MTases"/>
    <property type="match status" value="1"/>
</dbReference>
<dbReference type="PROSITE" id="PS51682">
    <property type="entry name" value="SAM_OMT_I"/>
    <property type="match status" value="1"/>
</dbReference>
<dbReference type="PANTHER" id="PTHR43167">
    <property type="entry name" value="PUTATIVE (AFU_ORTHOLOGUE AFUA_6G01830)-RELATED"/>
    <property type="match status" value="1"/>
</dbReference>